<dbReference type="InterPro" id="IPR003599">
    <property type="entry name" value="Ig_sub"/>
</dbReference>
<dbReference type="SUPFAM" id="SSF48726">
    <property type="entry name" value="Immunoglobulin"/>
    <property type="match status" value="1"/>
</dbReference>
<dbReference type="Proteomes" id="UP000694397">
    <property type="component" value="Chromosome 5"/>
</dbReference>
<evidence type="ECO:0000313" key="3">
    <source>
        <dbReference type="Ensembl" id="ENSSFOP00015006804.2"/>
    </source>
</evidence>
<dbReference type="Ensembl" id="ENSSFOT00015006909.2">
    <property type="protein sequence ID" value="ENSSFOP00015006804.2"/>
    <property type="gene ID" value="ENSSFOG00015004471.2"/>
</dbReference>
<evidence type="ECO:0000256" key="1">
    <source>
        <dbReference type="SAM" id="MobiDB-lite"/>
    </source>
</evidence>
<dbReference type="PROSITE" id="PS50835">
    <property type="entry name" value="IG_LIKE"/>
    <property type="match status" value="1"/>
</dbReference>
<dbReference type="InterPro" id="IPR013106">
    <property type="entry name" value="Ig_V-set"/>
</dbReference>
<dbReference type="InterPro" id="IPR007110">
    <property type="entry name" value="Ig-like_dom"/>
</dbReference>
<dbReference type="InterPro" id="IPR013783">
    <property type="entry name" value="Ig-like_fold"/>
</dbReference>
<dbReference type="PANTHER" id="PTHR23267">
    <property type="entry name" value="IMMUNOGLOBULIN LIGHT CHAIN"/>
    <property type="match status" value="1"/>
</dbReference>
<dbReference type="GeneTree" id="ENSGT01150000286991"/>
<dbReference type="OrthoDB" id="6103117at2759"/>
<sequence length="109" mass="11456">MSPAWGSNGQITVTQGPPLKSTCPGDTVTLSCKTSTSSGLGSHLYWYQQKDGEGKLLIYGINNRFSGTPEQFSSSGSGTDFSVTISGVQAEDAATYYCLALYGAPDNTQ</sequence>
<reference evidence="3" key="2">
    <citation type="submission" date="2025-08" db="UniProtKB">
        <authorList>
            <consortium name="Ensembl"/>
        </authorList>
    </citation>
    <scope>IDENTIFICATION</scope>
</reference>
<evidence type="ECO:0000259" key="2">
    <source>
        <dbReference type="PROSITE" id="PS50835"/>
    </source>
</evidence>
<feature type="compositionally biased region" description="Polar residues" evidence="1">
    <location>
        <begin position="1"/>
        <end position="15"/>
    </location>
</feature>
<feature type="region of interest" description="Disordered" evidence="1">
    <location>
        <begin position="1"/>
        <end position="20"/>
    </location>
</feature>
<dbReference type="InterPro" id="IPR050150">
    <property type="entry name" value="IgV_Light_Chain"/>
</dbReference>
<protein>
    <recommendedName>
        <fullName evidence="2">Ig-like domain-containing protein</fullName>
    </recommendedName>
</protein>
<dbReference type="SMART" id="SM00406">
    <property type="entry name" value="IGv"/>
    <property type="match status" value="1"/>
</dbReference>
<dbReference type="SMART" id="SM00409">
    <property type="entry name" value="IG"/>
    <property type="match status" value="1"/>
</dbReference>
<accession>A0A8C9R0U8</accession>
<dbReference type="InterPro" id="IPR036179">
    <property type="entry name" value="Ig-like_dom_sf"/>
</dbReference>
<evidence type="ECO:0000313" key="4">
    <source>
        <dbReference type="Proteomes" id="UP000694397"/>
    </source>
</evidence>
<reference evidence="3 4" key="1">
    <citation type="submission" date="2019-04" db="EMBL/GenBank/DDBJ databases">
        <authorList>
            <consortium name="Wellcome Sanger Institute Data Sharing"/>
        </authorList>
    </citation>
    <scope>NUCLEOTIDE SEQUENCE [LARGE SCALE GENOMIC DNA]</scope>
</reference>
<proteinExistence type="predicted"/>
<reference evidence="3" key="3">
    <citation type="submission" date="2025-09" db="UniProtKB">
        <authorList>
            <consortium name="Ensembl"/>
        </authorList>
    </citation>
    <scope>IDENTIFICATION</scope>
</reference>
<dbReference type="AlphaFoldDB" id="A0A8C9R0U8"/>
<feature type="domain" description="Ig-like" evidence="2">
    <location>
        <begin position="25"/>
        <end position="109"/>
    </location>
</feature>
<dbReference type="Pfam" id="PF07686">
    <property type="entry name" value="V-set"/>
    <property type="match status" value="1"/>
</dbReference>
<name>A0A8C9R0U8_SCLFO</name>
<organism evidence="3 4">
    <name type="scientific">Scleropages formosus</name>
    <name type="common">Asian bonytongue</name>
    <name type="synonym">Osteoglossum formosum</name>
    <dbReference type="NCBI Taxonomy" id="113540"/>
    <lineage>
        <taxon>Eukaryota</taxon>
        <taxon>Metazoa</taxon>
        <taxon>Chordata</taxon>
        <taxon>Craniata</taxon>
        <taxon>Vertebrata</taxon>
        <taxon>Euteleostomi</taxon>
        <taxon>Actinopterygii</taxon>
        <taxon>Neopterygii</taxon>
        <taxon>Teleostei</taxon>
        <taxon>Osteoglossocephala</taxon>
        <taxon>Osteoglossomorpha</taxon>
        <taxon>Osteoglossiformes</taxon>
        <taxon>Osteoglossidae</taxon>
        <taxon>Scleropages</taxon>
    </lineage>
</organism>
<dbReference type="Gene3D" id="2.60.40.10">
    <property type="entry name" value="Immunoglobulins"/>
    <property type="match status" value="1"/>
</dbReference>
<keyword evidence="4" id="KW-1185">Reference proteome</keyword>